<dbReference type="InterPro" id="IPR014710">
    <property type="entry name" value="RmlC-like_jellyroll"/>
</dbReference>
<dbReference type="InterPro" id="IPR018490">
    <property type="entry name" value="cNMP-bd_dom_sf"/>
</dbReference>
<dbReference type="STRING" id="1237149.C900_01473"/>
<feature type="domain" description="Cyclic nucleotide-binding" evidence="1">
    <location>
        <begin position="1"/>
        <end position="103"/>
    </location>
</feature>
<dbReference type="EMBL" id="AMZN01000021">
    <property type="protein sequence ID" value="ELR72478.1"/>
    <property type="molecule type" value="Genomic_DNA"/>
</dbReference>
<dbReference type="eggNOG" id="COG0664">
    <property type="taxonomic scope" value="Bacteria"/>
</dbReference>
<dbReference type="AlphaFoldDB" id="L8JWA0"/>
<organism evidence="2 3">
    <name type="scientific">Fulvivirga imtechensis AK7</name>
    <dbReference type="NCBI Taxonomy" id="1237149"/>
    <lineage>
        <taxon>Bacteria</taxon>
        <taxon>Pseudomonadati</taxon>
        <taxon>Bacteroidota</taxon>
        <taxon>Cytophagia</taxon>
        <taxon>Cytophagales</taxon>
        <taxon>Fulvivirgaceae</taxon>
        <taxon>Fulvivirga</taxon>
    </lineage>
</organism>
<reference evidence="2 3" key="1">
    <citation type="submission" date="2012-12" db="EMBL/GenBank/DDBJ databases">
        <title>Genome assembly of Fulvivirga imtechensis AK7.</title>
        <authorList>
            <person name="Nupur N."/>
            <person name="Khatri I."/>
            <person name="Kumar R."/>
            <person name="Subramanian S."/>
            <person name="Pinnaka A."/>
        </authorList>
    </citation>
    <scope>NUCLEOTIDE SEQUENCE [LARGE SCALE GENOMIC DNA]</scope>
    <source>
        <strain evidence="2 3">AK7</strain>
    </source>
</reference>
<gene>
    <name evidence="2" type="ORF">C900_01473</name>
</gene>
<evidence type="ECO:0000313" key="3">
    <source>
        <dbReference type="Proteomes" id="UP000011135"/>
    </source>
</evidence>
<sequence length="171" mass="19875">MDAIKNTAKIASIRKNDFFLREGEISTSVAFIEQGSMRLFYNAKEKEVCNDFFFENSVIGSFGSFMAQTPSLVNIAAIENCELVIFKHEDVMALIEQYTTIKRLSDIIIQEQFLRSEKREASLLRLNPEERFKNLLEEHPKIFKRIPLRHVASYLNITPETLSRYRAKFSV</sequence>
<dbReference type="InterPro" id="IPR000595">
    <property type="entry name" value="cNMP-bd_dom"/>
</dbReference>
<accession>L8JWA0</accession>
<name>L8JWA0_9BACT</name>
<dbReference type="Proteomes" id="UP000011135">
    <property type="component" value="Unassembled WGS sequence"/>
</dbReference>
<evidence type="ECO:0000313" key="2">
    <source>
        <dbReference type="EMBL" id="ELR72478.1"/>
    </source>
</evidence>
<evidence type="ECO:0000259" key="1">
    <source>
        <dbReference type="PROSITE" id="PS50042"/>
    </source>
</evidence>
<dbReference type="PROSITE" id="PS50042">
    <property type="entry name" value="CNMP_BINDING_3"/>
    <property type="match status" value="1"/>
</dbReference>
<dbReference type="SUPFAM" id="SSF51206">
    <property type="entry name" value="cAMP-binding domain-like"/>
    <property type="match status" value="1"/>
</dbReference>
<dbReference type="Pfam" id="PF00027">
    <property type="entry name" value="cNMP_binding"/>
    <property type="match status" value="1"/>
</dbReference>
<keyword evidence="3" id="KW-1185">Reference proteome</keyword>
<protein>
    <submittedName>
        <fullName evidence="2">cAMP-binding protein</fullName>
    </submittedName>
</protein>
<proteinExistence type="predicted"/>
<dbReference type="Gene3D" id="2.60.120.10">
    <property type="entry name" value="Jelly Rolls"/>
    <property type="match status" value="1"/>
</dbReference>
<dbReference type="CDD" id="cd00038">
    <property type="entry name" value="CAP_ED"/>
    <property type="match status" value="1"/>
</dbReference>
<comment type="caution">
    <text evidence="2">The sequence shown here is derived from an EMBL/GenBank/DDBJ whole genome shotgun (WGS) entry which is preliminary data.</text>
</comment>